<dbReference type="Proteomes" id="UP001642260">
    <property type="component" value="Unassembled WGS sequence"/>
</dbReference>
<sequence length="104" mass="11564">MEASMGQKKTLFACVFLTMVLFKGFNCVHGRTLRNMKVDDDKMNVRHDDSKKMMTMSNDLIVYEKAVQLSQPPPPPPPEGKGAEDFRPTTPGHSPGIGHSLPHN</sequence>
<keyword evidence="4" id="KW-0964">Secreted</keyword>
<organism evidence="9 10">
    <name type="scientific">Eruca vesicaria subsp. sativa</name>
    <name type="common">Garden rocket</name>
    <name type="synonym">Eruca sativa</name>
    <dbReference type="NCBI Taxonomy" id="29727"/>
    <lineage>
        <taxon>Eukaryota</taxon>
        <taxon>Viridiplantae</taxon>
        <taxon>Streptophyta</taxon>
        <taxon>Embryophyta</taxon>
        <taxon>Tracheophyta</taxon>
        <taxon>Spermatophyta</taxon>
        <taxon>Magnoliopsida</taxon>
        <taxon>eudicotyledons</taxon>
        <taxon>Gunneridae</taxon>
        <taxon>Pentapetalae</taxon>
        <taxon>rosids</taxon>
        <taxon>malvids</taxon>
        <taxon>Brassicales</taxon>
        <taxon>Brassicaceae</taxon>
        <taxon>Brassiceae</taxon>
        <taxon>Eruca</taxon>
    </lineage>
</organism>
<evidence type="ECO:0000313" key="9">
    <source>
        <dbReference type="EMBL" id="CAH8331168.1"/>
    </source>
</evidence>
<keyword evidence="5" id="KW-0372">Hormone</keyword>
<dbReference type="PANTHER" id="PTHR33348:SF39">
    <property type="entry name" value="PRECURSOR OF CEP5"/>
    <property type="match status" value="1"/>
</dbReference>
<evidence type="ECO:0000313" key="10">
    <source>
        <dbReference type="Proteomes" id="UP001642260"/>
    </source>
</evidence>
<comment type="caution">
    <text evidence="9">The sequence shown here is derived from an EMBL/GenBank/DDBJ whole genome shotgun (WGS) entry which is preliminary data.</text>
</comment>
<dbReference type="GO" id="GO:1902025">
    <property type="term" value="P:nitrate import"/>
    <property type="evidence" value="ECO:0007669"/>
    <property type="project" value="UniProtKB-ARBA"/>
</dbReference>
<evidence type="ECO:0000256" key="6">
    <source>
        <dbReference type="ARBA" id="ARBA00022729"/>
    </source>
</evidence>
<comment type="subcellular location">
    <subcellularLocation>
        <location evidence="1">Secreted</location>
        <location evidence="1">Extracellular space</location>
        <location evidence="1">Apoplast</location>
    </subcellularLocation>
</comment>
<name>A0ABC8JK83_ERUVS</name>
<keyword evidence="3" id="KW-0052">Apoplast</keyword>
<feature type="region of interest" description="Disordered" evidence="8">
    <location>
        <begin position="67"/>
        <end position="104"/>
    </location>
</feature>
<evidence type="ECO:0000256" key="1">
    <source>
        <dbReference type="ARBA" id="ARBA00004271"/>
    </source>
</evidence>
<keyword evidence="7" id="KW-0379">Hydroxylation</keyword>
<evidence type="ECO:0000256" key="3">
    <source>
        <dbReference type="ARBA" id="ARBA00022523"/>
    </source>
</evidence>
<evidence type="ECO:0000256" key="5">
    <source>
        <dbReference type="ARBA" id="ARBA00022702"/>
    </source>
</evidence>
<keyword evidence="10" id="KW-1185">Reference proteome</keyword>
<evidence type="ECO:0000256" key="4">
    <source>
        <dbReference type="ARBA" id="ARBA00022525"/>
    </source>
</evidence>
<evidence type="ECO:0000256" key="2">
    <source>
        <dbReference type="ARBA" id="ARBA00008963"/>
    </source>
</evidence>
<evidence type="ECO:0000256" key="7">
    <source>
        <dbReference type="ARBA" id="ARBA00023278"/>
    </source>
</evidence>
<dbReference type="GO" id="GO:0048046">
    <property type="term" value="C:apoplast"/>
    <property type="evidence" value="ECO:0007669"/>
    <property type="project" value="UniProtKB-SubCell"/>
</dbReference>
<dbReference type="PANTHER" id="PTHR33348">
    <property type="entry name" value="PRECURSOR OF CEP5"/>
    <property type="match status" value="1"/>
</dbReference>
<comment type="similarity">
    <text evidence="2">Belongs to the C-terminally encoded plant signaling peptide (CEP) family.</text>
</comment>
<proteinExistence type="inferred from homology"/>
<dbReference type="InterPro" id="IPR033250">
    <property type="entry name" value="CEP"/>
</dbReference>
<reference evidence="9 10" key="1">
    <citation type="submission" date="2022-03" db="EMBL/GenBank/DDBJ databases">
        <authorList>
            <person name="Macdonald S."/>
            <person name="Ahmed S."/>
            <person name="Newling K."/>
        </authorList>
    </citation>
    <scope>NUCLEOTIDE SEQUENCE [LARGE SCALE GENOMIC DNA]</scope>
</reference>
<keyword evidence="6" id="KW-0732">Signal</keyword>
<dbReference type="EMBL" id="CAKOAT010116599">
    <property type="protein sequence ID" value="CAH8331168.1"/>
    <property type="molecule type" value="Genomic_DNA"/>
</dbReference>
<dbReference type="AlphaFoldDB" id="A0ABC8JK83"/>
<dbReference type="GO" id="GO:0006995">
    <property type="term" value="P:cellular response to nitrogen starvation"/>
    <property type="evidence" value="ECO:0007669"/>
    <property type="project" value="UniProtKB-ARBA"/>
</dbReference>
<accession>A0ABC8JK83</accession>
<gene>
    <name evidence="9" type="ORF">ERUC_LOCUS12300</name>
</gene>
<dbReference type="GO" id="GO:0005179">
    <property type="term" value="F:hormone activity"/>
    <property type="evidence" value="ECO:0007669"/>
    <property type="project" value="UniProtKB-KW"/>
</dbReference>
<protein>
    <submittedName>
        <fullName evidence="9">Uncharacterized protein</fullName>
    </submittedName>
</protein>
<evidence type="ECO:0000256" key="8">
    <source>
        <dbReference type="SAM" id="MobiDB-lite"/>
    </source>
</evidence>